<feature type="transmembrane region" description="Helical" evidence="1">
    <location>
        <begin position="122"/>
        <end position="142"/>
    </location>
</feature>
<dbReference type="EMBL" id="CP060789">
    <property type="protein sequence ID" value="QNP55080.1"/>
    <property type="molecule type" value="Genomic_DNA"/>
</dbReference>
<gene>
    <name evidence="2" type="ORF">H9L22_12500</name>
</gene>
<keyword evidence="1" id="KW-1133">Transmembrane helix</keyword>
<feature type="transmembrane region" description="Helical" evidence="1">
    <location>
        <begin position="154"/>
        <end position="175"/>
    </location>
</feature>
<dbReference type="KEGG" id="tdf:H9L22_12500"/>
<evidence type="ECO:0000313" key="3">
    <source>
        <dbReference type="Proteomes" id="UP000516117"/>
    </source>
</evidence>
<feature type="transmembrane region" description="Helical" evidence="1">
    <location>
        <begin position="232"/>
        <end position="252"/>
    </location>
</feature>
<feature type="transmembrane region" description="Helical" evidence="1">
    <location>
        <begin position="12"/>
        <end position="29"/>
    </location>
</feature>
<keyword evidence="1" id="KW-0812">Transmembrane</keyword>
<dbReference type="Pfam" id="PF14256">
    <property type="entry name" value="YwiC"/>
    <property type="match status" value="1"/>
</dbReference>
<dbReference type="RefSeq" id="WP_187720216.1">
    <property type="nucleotide sequence ID" value="NZ_BAABBL010000007.1"/>
</dbReference>
<protein>
    <submittedName>
        <fullName evidence="2">YwiC-like family protein</fullName>
    </submittedName>
</protein>
<reference evidence="2 3" key="1">
    <citation type="submission" date="2020-08" db="EMBL/GenBank/DDBJ databases">
        <title>Genome sequence of Tessaracoccus defluvii JCM 17540T.</title>
        <authorList>
            <person name="Hyun D.-W."/>
            <person name="Bae J.-W."/>
        </authorList>
    </citation>
    <scope>NUCLEOTIDE SEQUENCE [LARGE SCALE GENOMIC DNA]</scope>
    <source>
        <strain evidence="2 3">JCM 17540</strain>
    </source>
</reference>
<keyword evidence="3" id="KW-1185">Reference proteome</keyword>
<feature type="transmembrane region" description="Helical" evidence="1">
    <location>
        <begin position="97"/>
        <end position="115"/>
    </location>
</feature>
<feature type="transmembrane region" description="Helical" evidence="1">
    <location>
        <begin position="187"/>
        <end position="220"/>
    </location>
</feature>
<keyword evidence="1" id="KW-0472">Membrane</keyword>
<organism evidence="2 3">
    <name type="scientific">Tessaracoccus defluvii</name>
    <dbReference type="NCBI Taxonomy" id="1285901"/>
    <lineage>
        <taxon>Bacteria</taxon>
        <taxon>Bacillati</taxon>
        <taxon>Actinomycetota</taxon>
        <taxon>Actinomycetes</taxon>
        <taxon>Propionibacteriales</taxon>
        <taxon>Propionibacteriaceae</taxon>
        <taxon>Tessaracoccus</taxon>
    </lineage>
</organism>
<dbReference type="Proteomes" id="UP000516117">
    <property type="component" value="Chromosome"/>
</dbReference>
<accession>A0A7H0H3G4</accession>
<dbReference type="AlphaFoldDB" id="A0A7H0H3G4"/>
<sequence>MAGSSASWVPKQHGAWAMIVVPYLVGLAMTARVRPLGPGDALLGVTWLVGYFAFNSLVHVLKVPAKRRPAHYPPLTVYGAVAVLAGIGTLLLTGWSLLYWVPAYAVLLGTSLYLASTKRERALLSGVLTVIASCGLMAVLRIGPDVPLPGAGEVATMTVVTAYFVGTVPHVKALIRERNDPGSATRSLIYHAVLAVAVIVLVALGLLHPLWVVWVLLLVARSWWLPRARRTPMQIGLVEIAASVAALMLGVLA</sequence>
<evidence type="ECO:0000256" key="1">
    <source>
        <dbReference type="SAM" id="Phobius"/>
    </source>
</evidence>
<evidence type="ECO:0000313" key="2">
    <source>
        <dbReference type="EMBL" id="QNP55080.1"/>
    </source>
</evidence>
<feature type="transmembrane region" description="Helical" evidence="1">
    <location>
        <begin position="41"/>
        <end position="60"/>
    </location>
</feature>
<name>A0A7H0H3G4_9ACTN</name>
<proteinExistence type="predicted"/>
<feature type="transmembrane region" description="Helical" evidence="1">
    <location>
        <begin position="72"/>
        <end position="91"/>
    </location>
</feature>
<dbReference type="InterPro" id="IPR025576">
    <property type="entry name" value="YwiC"/>
</dbReference>